<feature type="compositionally biased region" description="Polar residues" evidence="1">
    <location>
        <begin position="1"/>
        <end position="29"/>
    </location>
</feature>
<gene>
    <name evidence="2" type="ORF">AYO25_04225</name>
</gene>
<organism evidence="2 3">
    <name type="scientific">Candidatus Liberibacter solanacearum</name>
    <dbReference type="NCBI Taxonomy" id="556287"/>
    <lineage>
        <taxon>Bacteria</taxon>
        <taxon>Pseudomonadati</taxon>
        <taxon>Pseudomonadota</taxon>
        <taxon>Alphaproteobacteria</taxon>
        <taxon>Hyphomicrobiales</taxon>
        <taxon>Rhizobiaceae</taxon>
        <taxon>Liberibacter</taxon>
    </lineage>
</organism>
<accession>A0A1V2N7B1</accession>
<proteinExistence type="predicted"/>
<evidence type="ECO:0000313" key="3">
    <source>
        <dbReference type="Proteomes" id="UP000189542"/>
    </source>
</evidence>
<name>A0A1V2N7B1_9HYPH</name>
<dbReference type="EMBL" id="LVWB01000013">
    <property type="protein sequence ID" value="ONI58780.1"/>
    <property type="molecule type" value="Genomic_DNA"/>
</dbReference>
<reference evidence="2 3" key="1">
    <citation type="journal article" date="2017" name="PLoS ONE">
        <title>Genomic sequence of 'Candidatus Liberibacter solanacearum' haplotype C and its comparison with haplotype A and B genomes.</title>
        <authorList>
            <person name="Wang J."/>
            <person name="Haapalainen M."/>
            <person name="Schott T."/>
            <person name="Thompson S.M."/>
            <person name="Smith G.R."/>
            <person name="Nissinen A.I."/>
            <person name="Pirhonen M."/>
        </authorList>
    </citation>
    <scope>NUCLEOTIDE SEQUENCE [LARGE SCALE GENOMIC DNA]</scope>
    <source>
        <strain evidence="2 3">FIN111</strain>
    </source>
</reference>
<evidence type="ECO:0000313" key="2">
    <source>
        <dbReference type="EMBL" id="ONI58780.1"/>
    </source>
</evidence>
<dbReference type="Proteomes" id="UP000189542">
    <property type="component" value="Unassembled WGS sequence"/>
</dbReference>
<dbReference type="OrthoDB" id="9800206at2"/>
<protein>
    <submittedName>
        <fullName evidence="2">Uncharacterized protein</fullName>
    </submittedName>
</protein>
<sequence length="301" mass="33037">MSINCSFPSYAKTENPSDIHTTSTSSNDMSKGKGKKIIPAQKIICKARLTENSPFINSGVSWHVFDTTLNKKDTLSTIKKIIGGIVYLELFPGDYLVSASFGHVGVVKRITVTPTKHIEKHTFIFNAGGIRLYSIYKPDSPIVDDELTFSIYSNPNQKPLMIADKVSSGTLIRLLGSTNYQITSHYGKYNAVVSTIVKVESGKVIDVTIQNRASKTTFKLVSEAGGEAIADTAWSILTAGGDTVGESVHAFPSMILSEGDYVVIARNKERIYSREFSVTTGKNKVIEVIMKQQRVDKSKIK</sequence>
<dbReference type="AlphaFoldDB" id="A0A1V2N7B1"/>
<dbReference type="RefSeq" id="WP_076969618.1">
    <property type="nucleotide sequence ID" value="NZ_LVWB01000013.1"/>
</dbReference>
<feature type="region of interest" description="Disordered" evidence="1">
    <location>
        <begin position="1"/>
        <end position="33"/>
    </location>
</feature>
<comment type="caution">
    <text evidence="2">The sequence shown here is derived from an EMBL/GenBank/DDBJ whole genome shotgun (WGS) entry which is preliminary data.</text>
</comment>
<evidence type="ECO:0000256" key="1">
    <source>
        <dbReference type="SAM" id="MobiDB-lite"/>
    </source>
</evidence>